<protein>
    <submittedName>
        <fullName evidence="1">Myelin proteolipid</fullName>
    </submittedName>
</protein>
<reference evidence="2" key="1">
    <citation type="submission" date="2014-09" db="EMBL/GenBank/DDBJ databases">
        <authorList>
            <person name="Mudge J."/>
            <person name="Ramaraj T."/>
            <person name="Lindquist I.E."/>
            <person name="Bharti A.K."/>
            <person name="Sundararajan A."/>
            <person name="Cameron C.T."/>
            <person name="Woodward J.E."/>
            <person name="May G.D."/>
            <person name="Brubaker C."/>
            <person name="Broadhvest J."/>
            <person name="Wilkins T.A."/>
        </authorList>
    </citation>
    <scope>NUCLEOTIDE SEQUENCE</scope>
    <source>
        <strain evidence="2">cv. AKA8401</strain>
    </source>
</reference>
<name>A0A0B0PJP4_GOSAR</name>
<dbReference type="Proteomes" id="UP000032142">
    <property type="component" value="Unassembled WGS sequence"/>
</dbReference>
<keyword evidence="2" id="KW-1185">Reference proteome</keyword>
<dbReference type="AlphaFoldDB" id="A0A0B0PJP4"/>
<gene>
    <name evidence="1" type="ORF">F383_31061</name>
</gene>
<evidence type="ECO:0000313" key="2">
    <source>
        <dbReference type="Proteomes" id="UP000032142"/>
    </source>
</evidence>
<organism evidence="1 2">
    <name type="scientific">Gossypium arboreum</name>
    <name type="common">Tree cotton</name>
    <name type="synonym">Gossypium nanking</name>
    <dbReference type="NCBI Taxonomy" id="29729"/>
    <lineage>
        <taxon>Eukaryota</taxon>
        <taxon>Viridiplantae</taxon>
        <taxon>Streptophyta</taxon>
        <taxon>Embryophyta</taxon>
        <taxon>Tracheophyta</taxon>
        <taxon>Spermatophyta</taxon>
        <taxon>Magnoliopsida</taxon>
        <taxon>eudicotyledons</taxon>
        <taxon>Gunneridae</taxon>
        <taxon>Pentapetalae</taxon>
        <taxon>rosids</taxon>
        <taxon>malvids</taxon>
        <taxon>Malvales</taxon>
        <taxon>Malvaceae</taxon>
        <taxon>Malvoideae</taxon>
        <taxon>Gossypium</taxon>
    </lineage>
</organism>
<sequence length="78" mass="8871">MASIYVFSCKTTFRTLASIYVFSSKTTSGTLASIYVVTCKTMSGTSASYLIRVRHCLGQWHRYEIAYFGSSYELEDRQ</sequence>
<evidence type="ECO:0000313" key="1">
    <source>
        <dbReference type="EMBL" id="KHG24654.1"/>
    </source>
</evidence>
<dbReference type="EMBL" id="KN429519">
    <property type="protein sequence ID" value="KHG24654.1"/>
    <property type="molecule type" value="Genomic_DNA"/>
</dbReference>
<proteinExistence type="predicted"/>
<accession>A0A0B0PJP4</accession>